<evidence type="ECO:0000313" key="2">
    <source>
        <dbReference type="EMBL" id="OAA39352.1"/>
    </source>
</evidence>
<feature type="compositionally biased region" description="Basic and acidic residues" evidence="1">
    <location>
        <begin position="218"/>
        <end position="227"/>
    </location>
</feature>
<accession>A0A167AUV6</accession>
<comment type="caution">
    <text evidence="2">The sequence shown here is derived from an EMBL/GenBank/DDBJ whole genome shotgun (WGS) entry which is preliminary data.</text>
</comment>
<protein>
    <submittedName>
        <fullName evidence="2">WD40/YVTN repeat-like-containing domain protein</fullName>
    </submittedName>
</protein>
<dbReference type="Proteomes" id="UP000243498">
    <property type="component" value="Unassembled WGS sequence"/>
</dbReference>
<feature type="region of interest" description="Disordered" evidence="1">
    <location>
        <begin position="126"/>
        <end position="247"/>
    </location>
</feature>
<dbReference type="OrthoDB" id="5242786at2759"/>
<dbReference type="OMA" id="VVSIWIP"/>
<keyword evidence="3" id="KW-1185">Reference proteome</keyword>
<feature type="compositionally biased region" description="Low complexity" evidence="1">
    <location>
        <begin position="126"/>
        <end position="136"/>
    </location>
</feature>
<dbReference type="Gene3D" id="2.130.10.10">
    <property type="entry name" value="YVTN repeat-like/Quinoprotein amine dehydrogenase"/>
    <property type="match status" value="2"/>
</dbReference>
<sequence>MKRDTPYSVLFGITQPDLLCECHEVSTQGPKAKPAVEPRTWLDFESLAVEIGFPQMDPPPRPSDDGLLGLVCVRQDVSRLRLGTLPYRREQMRRFKRRDNRIIGAAMALEHGQDELVASGALMPAATTRSRGSASSIVSERLSRANTNDTMARQPGSDDAESHASTRRTSNASSSSHHPAYSLYPAPTKPLPALPPRATNSSSSRSVGRSLSENSLEGSERSSHFSEHSGGLIAGPRGSFSSKSPTSTLHISRFESHRGDADSQVSSLELGLKRVVVSQDKRINNTVYYLDVSSTSSTLATKHGNNMVKVWSLETGRVESTIKFSSYTAAQSRSRDYLIRSHAILSEASRLIAIAVRFGRSVEIWNWEKKKRLQTLGNADRWAVGKMEAYDHGWGRLARYQGETNVIDLFAATREKKPFVQVRSITLAEAGLPFIPQYPELALSPTSPLLVAAAGPRPPRLGYPPPDRETLLVAWETHDDGLAGSKPYRVARPWQHKEIDTAIPSDLTTYGSVVVSIWIPATFRAVPAAASRSGTGCKYNLTPVKVPSRHVLVWDLAANSTRTFAIPNCTSCISPDCRYVAYCHASGAAIGARGTLAVVDVMSSQEVWCWPDRNATAMSSGPRPGLEQFEDLALVTELAFSADGKSLAVGDGEGRVCIYDVFGKSDAEDLVNVVMAY</sequence>
<name>A0A167AUV6_METRR</name>
<reference evidence="2 3" key="1">
    <citation type="journal article" date="2016" name="Genome Biol. Evol.">
        <title>Divergent and convergent evolution of fungal pathogenicity.</title>
        <authorList>
            <person name="Shang Y."/>
            <person name="Xiao G."/>
            <person name="Zheng P."/>
            <person name="Cen K."/>
            <person name="Zhan S."/>
            <person name="Wang C."/>
        </authorList>
    </citation>
    <scope>NUCLEOTIDE SEQUENCE [LARGE SCALE GENOMIC DNA]</scope>
    <source>
        <strain evidence="2 3">RCEF 4871</strain>
    </source>
</reference>
<gene>
    <name evidence="2" type="ORF">NOR_06190</name>
</gene>
<evidence type="ECO:0000313" key="3">
    <source>
        <dbReference type="Proteomes" id="UP000243498"/>
    </source>
</evidence>
<dbReference type="PANTHER" id="PTHR19879">
    <property type="entry name" value="TRANSCRIPTION INITIATION FACTOR TFIID"/>
    <property type="match status" value="1"/>
</dbReference>
<dbReference type="InterPro" id="IPR015943">
    <property type="entry name" value="WD40/YVTN_repeat-like_dom_sf"/>
</dbReference>
<dbReference type="SUPFAM" id="SSF50978">
    <property type="entry name" value="WD40 repeat-like"/>
    <property type="match status" value="1"/>
</dbReference>
<dbReference type="AlphaFoldDB" id="A0A167AUV6"/>
<dbReference type="EMBL" id="AZHC01000022">
    <property type="protein sequence ID" value="OAA39352.1"/>
    <property type="molecule type" value="Genomic_DNA"/>
</dbReference>
<dbReference type="PANTHER" id="PTHR19879:SF9">
    <property type="entry name" value="TRANSCRIPTION INITIATION FACTOR TFIID SUBUNIT 5"/>
    <property type="match status" value="1"/>
</dbReference>
<evidence type="ECO:0000256" key="1">
    <source>
        <dbReference type="SAM" id="MobiDB-lite"/>
    </source>
</evidence>
<dbReference type="STRING" id="1081105.A0A167AUV6"/>
<organism evidence="2 3">
    <name type="scientific">Metarhizium rileyi (strain RCEF 4871)</name>
    <name type="common">Nomuraea rileyi</name>
    <dbReference type="NCBI Taxonomy" id="1649241"/>
    <lineage>
        <taxon>Eukaryota</taxon>
        <taxon>Fungi</taxon>
        <taxon>Dikarya</taxon>
        <taxon>Ascomycota</taxon>
        <taxon>Pezizomycotina</taxon>
        <taxon>Sordariomycetes</taxon>
        <taxon>Hypocreomycetidae</taxon>
        <taxon>Hypocreales</taxon>
        <taxon>Clavicipitaceae</taxon>
        <taxon>Metarhizium</taxon>
    </lineage>
</organism>
<feature type="compositionally biased region" description="Low complexity" evidence="1">
    <location>
        <begin position="167"/>
        <end position="177"/>
    </location>
</feature>
<feature type="compositionally biased region" description="Low complexity" evidence="1">
    <location>
        <begin position="196"/>
        <end position="215"/>
    </location>
</feature>
<dbReference type="InterPro" id="IPR036322">
    <property type="entry name" value="WD40_repeat_dom_sf"/>
</dbReference>
<proteinExistence type="predicted"/>